<proteinExistence type="predicted"/>
<sequence>MRQKAREGTTTVTPELIERASTGSLLDIHLLIVSITGEQQRPIDPEVLKVAWKFLCPNLVPTSIDRNWSDFQHPIDRAITCLVILDHACKQAKSDSHLKATLVDQLIENMDGLCRWIYFILLIPDNAGQLLGWNGMLAAYEGVAALINSVLSLDDGIYEVYISSPAWIDIILQLWFRKDDNTGEPLLDITTVSILHTLHAVVSKEAGLESFLNRIIEKRLVPRLAWTILRRARLASEDPDAADRPTNAIEYLRILAAIFSFLMSSSSEDLHRGFGNANYLREFCAAVNTLSITVQKGHAAMLTRLGVCVQVLFLMAMKARTHIVENRGGLLEGGIVPLLARLVPWVRKSTELSPNFADGYTTAITLNGLNHPRVIRRFLRMYPDGEVPGPEGCRLATSELWEFRWKQALLFCEVYQKFDEGGVVTMCDNQAASTL</sequence>
<protein>
    <submittedName>
        <fullName evidence="1">Uncharacterized protein</fullName>
    </submittedName>
</protein>
<keyword evidence="2" id="KW-1185">Reference proteome</keyword>
<evidence type="ECO:0000313" key="1">
    <source>
        <dbReference type="EMBL" id="KAF5332137.1"/>
    </source>
</evidence>
<dbReference type="EMBL" id="JAACJK010000111">
    <property type="protein sequence ID" value="KAF5332137.1"/>
    <property type="molecule type" value="Genomic_DNA"/>
</dbReference>
<gene>
    <name evidence="1" type="ORF">D9611_008029</name>
</gene>
<evidence type="ECO:0000313" key="2">
    <source>
        <dbReference type="Proteomes" id="UP000541558"/>
    </source>
</evidence>
<dbReference type="OrthoDB" id="3084216at2759"/>
<accession>A0A8H5C191</accession>
<name>A0A8H5C191_9AGAR</name>
<comment type="caution">
    <text evidence="1">The sequence shown here is derived from an EMBL/GenBank/DDBJ whole genome shotgun (WGS) entry which is preliminary data.</text>
</comment>
<organism evidence="1 2">
    <name type="scientific">Ephemerocybe angulata</name>
    <dbReference type="NCBI Taxonomy" id="980116"/>
    <lineage>
        <taxon>Eukaryota</taxon>
        <taxon>Fungi</taxon>
        <taxon>Dikarya</taxon>
        <taxon>Basidiomycota</taxon>
        <taxon>Agaricomycotina</taxon>
        <taxon>Agaricomycetes</taxon>
        <taxon>Agaricomycetidae</taxon>
        <taxon>Agaricales</taxon>
        <taxon>Agaricineae</taxon>
        <taxon>Psathyrellaceae</taxon>
        <taxon>Ephemerocybe</taxon>
    </lineage>
</organism>
<dbReference type="Proteomes" id="UP000541558">
    <property type="component" value="Unassembled WGS sequence"/>
</dbReference>
<reference evidence="1 2" key="1">
    <citation type="journal article" date="2020" name="ISME J.">
        <title>Uncovering the hidden diversity of litter-decomposition mechanisms in mushroom-forming fungi.</title>
        <authorList>
            <person name="Floudas D."/>
            <person name="Bentzer J."/>
            <person name="Ahren D."/>
            <person name="Johansson T."/>
            <person name="Persson P."/>
            <person name="Tunlid A."/>
        </authorList>
    </citation>
    <scope>NUCLEOTIDE SEQUENCE [LARGE SCALE GENOMIC DNA]</scope>
    <source>
        <strain evidence="1 2">CBS 175.51</strain>
    </source>
</reference>
<dbReference type="AlphaFoldDB" id="A0A8H5C191"/>